<dbReference type="RefSeq" id="WP_066813745.1">
    <property type="nucleotide sequence ID" value="NZ_CP012661.1"/>
</dbReference>
<keyword evidence="3" id="KW-1185">Reference proteome</keyword>
<protein>
    <recommendedName>
        <fullName evidence="1">DUF374 domain-containing protein</fullName>
    </recommendedName>
</protein>
<evidence type="ECO:0000313" key="3">
    <source>
        <dbReference type="Proteomes" id="UP000076128"/>
    </source>
</evidence>
<feature type="domain" description="DUF374" evidence="1">
    <location>
        <begin position="68"/>
        <end position="130"/>
    </location>
</feature>
<dbReference type="OrthoDB" id="9810508at2"/>
<sequence length="215" mass="23598">MPLIASINAILARFSGNAIAFVYHRWSASWSVDKAEISRLEELSSAGEGVILVFWHGKFLPLFALLEGQHAVVFTSDGFRGAVIAQICQRFGHVPSILPPGGQGAAYRHMIRETRHGKTIAFATDGPLGPHRQAKPGAVRMASQLGFLILPVSAESQPARVMEKRWDKRVWPHWGATVTLRTGDPIRIPAGLKGDAVRKWTAIVTQAIDANEHRK</sequence>
<reference evidence="2 3" key="1">
    <citation type="submission" date="2015-09" db="EMBL/GenBank/DDBJ databases">
        <title>Complete genome sequence of Defluviimonas alba cai42t isolated from an oilfield in Xinjiang.</title>
        <authorList>
            <person name="Geng S."/>
            <person name="Pan X."/>
            <person name="Wu X."/>
        </authorList>
    </citation>
    <scope>NUCLEOTIDE SEQUENCE [LARGE SCALE GENOMIC DNA]</scope>
    <source>
        <strain evidence="3">cai42</strain>
    </source>
</reference>
<dbReference type="Proteomes" id="UP000076128">
    <property type="component" value="Chromosome"/>
</dbReference>
<evidence type="ECO:0000259" key="1">
    <source>
        <dbReference type="Pfam" id="PF04028"/>
    </source>
</evidence>
<dbReference type="AlphaFoldDB" id="A0A159Z3R6"/>
<dbReference type="KEGG" id="daa:AKL17_2544"/>
<dbReference type="EMBL" id="CP012661">
    <property type="protein sequence ID" value="AMY69787.1"/>
    <property type="molecule type" value="Genomic_DNA"/>
</dbReference>
<dbReference type="Pfam" id="PF04028">
    <property type="entry name" value="DUF374"/>
    <property type="match status" value="1"/>
</dbReference>
<evidence type="ECO:0000313" key="2">
    <source>
        <dbReference type="EMBL" id="AMY69787.1"/>
    </source>
</evidence>
<dbReference type="InterPro" id="IPR007172">
    <property type="entry name" value="DUF374"/>
</dbReference>
<dbReference type="STRING" id="1335048.AKL17_2544"/>
<gene>
    <name evidence="2" type="ORF">AKL17_2544</name>
</gene>
<organism evidence="2 3">
    <name type="scientific">Frigidibacter mobilis</name>
    <dbReference type="NCBI Taxonomy" id="1335048"/>
    <lineage>
        <taxon>Bacteria</taxon>
        <taxon>Pseudomonadati</taxon>
        <taxon>Pseudomonadota</taxon>
        <taxon>Alphaproteobacteria</taxon>
        <taxon>Rhodobacterales</taxon>
        <taxon>Paracoccaceae</taxon>
        <taxon>Frigidibacter</taxon>
    </lineage>
</organism>
<name>A0A159Z3R6_9RHOB</name>
<accession>A0A159Z3R6</accession>
<proteinExistence type="predicted"/>